<evidence type="ECO:0000313" key="4">
    <source>
        <dbReference type="Proteomes" id="UP001201980"/>
    </source>
</evidence>
<keyword evidence="4" id="KW-1185">Reference proteome</keyword>
<keyword evidence="2" id="KW-0732">Signal</keyword>
<feature type="compositionally biased region" description="Low complexity" evidence="1">
    <location>
        <begin position="16"/>
        <end position="37"/>
    </location>
</feature>
<feature type="compositionally biased region" description="Low complexity" evidence="1">
    <location>
        <begin position="45"/>
        <end position="67"/>
    </location>
</feature>
<accession>A0AAD5WLM5</accession>
<dbReference type="EMBL" id="JAKWBI020001176">
    <property type="protein sequence ID" value="KAJ2891201.1"/>
    <property type="molecule type" value="Genomic_DNA"/>
</dbReference>
<evidence type="ECO:0000256" key="2">
    <source>
        <dbReference type="SAM" id="SignalP"/>
    </source>
</evidence>
<feature type="region of interest" description="Disordered" evidence="1">
    <location>
        <begin position="16"/>
        <end position="118"/>
    </location>
</feature>
<organism evidence="3 4">
    <name type="scientific">Zalerion maritima</name>
    <dbReference type="NCBI Taxonomy" id="339359"/>
    <lineage>
        <taxon>Eukaryota</taxon>
        <taxon>Fungi</taxon>
        <taxon>Dikarya</taxon>
        <taxon>Ascomycota</taxon>
        <taxon>Pezizomycotina</taxon>
        <taxon>Sordariomycetes</taxon>
        <taxon>Lulworthiomycetidae</taxon>
        <taxon>Lulworthiales</taxon>
        <taxon>Lulworthiaceae</taxon>
        <taxon>Zalerion</taxon>
    </lineage>
</organism>
<evidence type="ECO:0000313" key="3">
    <source>
        <dbReference type="EMBL" id="KAJ2891201.1"/>
    </source>
</evidence>
<feature type="chain" id="PRO_5042254092" evidence="2">
    <location>
        <begin position="19"/>
        <end position="191"/>
    </location>
</feature>
<name>A0AAD5WLM5_9PEZI</name>
<dbReference type="AlphaFoldDB" id="A0AAD5WLM5"/>
<dbReference type="Proteomes" id="UP001201980">
    <property type="component" value="Unassembled WGS sequence"/>
</dbReference>
<feature type="signal peptide" evidence="2">
    <location>
        <begin position="1"/>
        <end position="18"/>
    </location>
</feature>
<proteinExistence type="predicted"/>
<sequence length="191" mass="19465">MRTAFLLAMALLASTASASPAPIPNIPATQTSSSPTTGPTPPTAPDSLLPSATSSSSTSSVSSPSLSQVEPEQELEDRAPLAQDAPAPTPTPSIPIYGDDSGLDDAISEGLANTDPEVRSSANEWAQKYYQTTYYSCVVSGTYSHCGWHRPIIAYGNAAPPAPGAGAKGGEGMGVRAVALFLGVLAWVVGC</sequence>
<evidence type="ECO:0000256" key="1">
    <source>
        <dbReference type="SAM" id="MobiDB-lite"/>
    </source>
</evidence>
<reference evidence="3" key="1">
    <citation type="submission" date="2022-07" db="EMBL/GenBank/DDBJ databases">
        <title>Draft genome sequence of Zalerion maritima ATCC 34329, a (micro)plastics degrading marine fungus.</title>
        <authorList>
            <person name="Paco A."/>
            <person name="Goncalves M.F.M."/>
            <person name="Rocha-Santos T.A.P."/>
            <person name="Alves A."/>
        </authorList>
    </citation>
    <scope>NUCLEOTIDE SEQUENCE</scope>
    <source>
        <strain evidence="3">ATCC 34329</strain>
    </source>
</reference>
<gene>
    <name evidence="3" type="ORF">MKZ38_000735</name>
</gene>
<protein>
    <submittedName>
        <fullName evidence="3">Uncharacterized protein</fullName>
    </submittedName>
</protein>
<comment type="caution">
    <text evidence="3">The sequence shown here is derived from an EMBL/GenBank/DDBJ whole genome shotgun (WGS) entry which is preliminary data.</text>
</comment>